<sequence length="106" mass="12471">MLSNLPLKFRNRFFALTRSGRAGEGVSAFPCPFNYEKHERKMCRVRSPYTAKAPNPRYPLANVASCRRRHQHRERRERRKTNAEFSSLRIYILRVAAAIFPRPVSH</sequence>
<evidence type="ECO:0000313" key="2">
    <source>
        <dbReference type="Proteomes" id="UP000625711"/>
    </source>
</evidence>
<reference evidence="1" key="1">
    <citation type="submission" date="2020-08" db="EMBL/GenBank/DDBJ databases">
        <title>Genome sequencing and assembly of the red palm weevil Rhynchophorus ferrugineus.</title>
        <authorList>
            <person name="Dias G.B."/>
            <person name="Bergman C.M."/>
            <person name="Manee M."/>
        </authorList>
    </citation>
    <scope>NUCLEOTIDE SEQUENCE</scope>
    <source>
        <strain evidence="1">AA-2017</strain>
        <tissue evidence="1">Whole larva</tissue>
    </source>
</reference>
<dbReference type="EMBL" id="JAACXV010013718">
    <property type="protein sequence ID" value="KAF7272727.1"/>
    <property type="molecule type" value="Genomic_DNA"/>
</dbReference>
<proteinExistence type="predicted"/>
<gene>
    <name evidence="1" type="ORF">GWI33_014515</name>
</gene>
<dbReference type="AlphaFoldDB" id="A0A834IEZ6"/>
<comment type="caution">
    <text evidence="1">The sequence shown here is derived from an EMBL/GenBank/DDBJ whole genome shotgun (WGS) entry which is preliminary data.</text>
</comment>
<protein>
    <submittedName>
        <fullName evidence="1">Uncharacterized protein</fullName>
    </submittedName>
</protein>
<evidence type="ECO:0000313" key="1">
    <source>
        <dbReference type="EMBL" id="KAF7272727.1"/>
    </source>
</evidence>
<accession>A0A834IEZ6</accession>
<name>A0A834IEZ6_RHYFE</name>
<keyword evidence="2" id="KW-1185">Reference proteome</keyword>
<organism evidence="1 2">
    <name type="scientific">Rhynchophorus ferrugineus</name>
    <name type="common">Red palm weevil</name>
    <name type="synonym">Curculio ferrugineus</name>
    <dbReference type="NCBI Taxonomy" id="354439"/>
    <lineage>
        <taxon>Eukaryota</taxon>
        <taxon>Metazoa</taxon>
        <taxon>Ecdysozoa</taxon>
        <taxon>Arthropoda</taxon>
        <taxon>Hexapoda</taxon>
        <taxon>Insecta</taxon>
        <taxon>Pterygota</taxon>
        <taxon>Neoptera</taxon>
        <taxon>Endopterygota</taxon>
        <taxon>Coleoptera</taxon>
        <taxon>Polyphaga</taxon>
        <taxon>Cucujiformia</taxon>
        <taxon>Curculionidae</taxon>
        <taxon>Dryophthorinae</taxon>
        <taxon>Rhynchophorus</taxon>
    </lineage>
</organism>
<dbReference type="Proteomes" id="UP000625711">
    <property type="component" value="Unassembled WGS sequence"/>
</dbReference>